<evidence type="ECO:0000313" key="3">
    <source>
        <dbReference type="EMBL" id="OAE32110.1"/>
    </source>
</evidence>
<dbReference type="InterPro" id="IPR037176">
    <property type="entry name" value="Osmotin/thaumatin-like_sf"/>
</dbReference>
<name>A0A176WFW7_MARPO</name>
<dbReference type="AlphaFoldDB" id="A0A176WFW7"/>
<comment type="caution">
    <text evidence="3">The sequence shown here is derived from an EMBL/GenBank/DDBJ whole genome shotgun (WGS) entry which is preliminary data.</text>
</comment>
<dbReference type="PIRSF" id="PIRSF002703">
    <property type="entry name" value="Thaumatin"/>
    <property type="match status" value="1"/>
</dbReference>
<dbReference type="SUPFAM" id="SSF49870">
    <property type="entry name" value="Osmotin, thaumatin-like protein"/>
    <property type="match status" value="1"/>
</dbReference>
<protein>
    <recommendedName>
        <fullName evidence="5">Thaumatin-like protein</fullName>
    </recommendedName>
</protein>
<feature type="signal peptide" evidence="2">
    <location>
        <begin position="1"/>
        <end position="26"/>
    </location>
</feature>
<accession>A0A176WFW7</accession>
<dbReference type="PANTHER" id="PTHR31013:SF2">
    <property type="entry name" value="THAUMATIN-LIKE PROTEIN"/>
    <property type="match status" value="1"/>
</dbReference>
<dbReference type="Proteomes" id="UP000077202">
    <property type="component" value="Unassembled WGS sequence"/>
</dbReference>
<keyword evidence="2" id="KW-0732">Signal</keyword>
<proteinExistence type="predicted"/>
<feature type="disulfide bond" evidence="1">
    <location>
        <begin position="136"/>
        <end position="188"/>
    </location>
</feature>
<dbReference type="PANTHER" id="PTHR31013">
    <property type="entry name" value="THAUMATIN FAMILY PROTEIN-RELATED"/>
    <property type="match status" value="1"/>
</dbReference>
<dbReference type="EMBL" id="LVLJ01000890">
    <property type="protein sequence ID" value="OAE32110.1"/>
    <property type="molecule type" value="Genomic_DNA"/>
</dbReference>
<dbReference type="Pfam" id="PF00314">
    <property type="entry name" value="Thaumatin"/>
    <property type="match status" value="1"/>
</dbReference>
<keyword evidence="4" id="KW-1185">Reference proteome</keyword>
<dbReference type="SMART" id="SM00205">
    <property type="entry name" value="THN"/>
    <property type="match status" value="1"/>
</dbReference>
<gene>
    <name evidence="3" type="ORF">AXG93_4202s1120</name>
</gene>
<dbReference type="InterPro" id="IPR001938">
    <property type="entry name" value="Thaumatin"/>
</dbReference>
<evidence type="ECO:0008006" key="5">
    <source>
        <dbReference type="Google" id="ProtNLM"/>
    </source>
</evidence>
<sequence>MAGLNPKALHVGFLLLVLLSADFATGCVITIRNRCSYSVTACAQSGSGPVSRYNVGAGGSQAMNFGSSCSWPDGIIFPSVGGQCTDRNLANIAEFTLGGFANSDYYDLSNINAYTIGLEIRPTQIAGGATPGGMRCGSPKCVINDIRGFCQPNNYIVQHPTGALTCVNRDGTAGVQGSAGTRQFKNACPSSYSYPDDGATSLYNCPTGTNYDVVFCP</sequence>
<organism evidence="3 4">
    <name type="scientific">Marchantia polymorpha subsp. ruderalis</name>
    <dbReference type="NCBI Taxonomy" id="1480154"/>
    <lineage>
        <taxon>Eukaryota</taxon>
        <taxon>Viridiplantae</taxon>
        <taxon>Streptophyta</taxon>
        <taxon>Embryophyta</taxon>
        <taxon>Marchantiophyta</taxon>
        <taxon>Marchantiopsida</taxon>
        <taxon>Marchantiidae</taxon>
        <taxon>Marchantiales</taxon>
        <taxon>Marchantiaceae</taxon>
        <taxon>Marchantia</taxon>
    </lineage>
</organism>
<feature type="chain" id="PRO_5008052494" description="Thaumatin-like protein" evidence="2">
    <location>
        <begin position="27"/>
        <end position="217"/>
    </location>
</feature>
<dbReference type="PROSITE" id="PS51367">
    <property type="entry name" value="THAUMATIN_2"/>
    <property type="match status" value="1"/>
</dbReference>
<reference evidence="3" key="1">
    <citation type="submission" date="2016-03" db="EMBL/GenBank/DDBJ databases">
        <title>Mechanisms controlling the formation of the plant cell surface in tip-growing cells are functionally conserved among land plants.</title>
        <authorList>
            <person name="Honkanen S."/>
            <person name="Jones V.A."/>
            <person name="Morieri G."/>
            <person name="Champion C."/>
            <person name="Hetherington A.J."/>
            <person name="Kelly S."/>
            <person name="Saint-Marcoux D."/>
            <person name="Proust H."/>
            <person name="Prescott H."/>
            <person name="Dolan L."/>
        </authorList>
    </citation>
    <scope>NUCLEOTIDE SEQUENCE [LARGE SCALE GENOMIC DNA]</scope>
    <source>
        <tissue evidence="3">Whole gametophyte</tissue>
    </source>
</reference>
<keyword evidence="1" id="KW-1015">Disulfide bond</keyword>
<evidence type="ECO:0000313" key="4">
    <source>
        <dbReference type="Proteomes" id="UP000077202"/>
    </source>
</evidence>
<evidence type="ECO:0000256" key="1">
    <source>
        <dbReference type="PIRSR" id="PIRSR002703-1"/>
    </source>
</evidence>
<evidence type="ECO:0000256" key="2">
    <source>
        <dbReference type="SAM" id="SignalP"/>
    </source>
</evidence>
<dbReference type="Gene3D" id="2.60.110.10">
    <property type="entry name" value="Thaumatin"/>
    <property type="match status" value="1"/>
</dbReference>